<reference evidence="1 2" key="1">
    <citation type="submission" date="2023-10" db="EMBL/GenBank/DDBJ databases">
        <title>Holzapfeliella saturejae sp. nov. isolated from Satureja montana flowers.</title>
        <authorList>
            <person name="Alcantara C."/>
            <person name="Zuniga M."/>
            <person name="Landete J.M."/>
            <person name="Monedero V."/>
        </authorList>
    </citation>
    <scope>NUCLEOTIDE SEQUENCE [LARGE SCALE GENOMIC DNA]</scope>
    <source>
        <strain evidence="1 2">He02</strain>
    </source>
</reference>
<keyword evidence="2" id="KW-1185">Reference proteome</keyword>
<dbReference type="Proteomes" id="UP001377804">
    <property type="component" value="Unassembled WGS sequence"/>
</dbReference>
<dbReference type="Pfam" id="PF09693">
    <property type="entry name" value="Phage_XkdX"/>
    <property type="match status" value="1"/>
</dbReference>
<comment type="caution">
    <text evidence="1">The sequence shown here is derived from an EMBL/GenBank/DDBJ whole genome shotgun (WGS) entry which is preliminary data.</text>
</comment>
<accession>A0ABU8SJ08</accession>
<gene>
    <name evidence="1" type="ORF">R4Y45_07275</name>
</gene>
<protein>
    <submittedName>
        <fullName evidence="1">XkdX family protein</fullName>
    </submittedName>
</protein>
<organism evidence="1 2">
    <name type="scientific">Holzapfeliella saturejae</name>
    <dbReference type="NCBI Taxonomy" id="3082953"/>
    <lineage>
        <taxon>Bacteria</taxon>
        <taxon>Bacillati</taxon>
        <taxon>Bacillota</taxon>
        <taxon>Bacilli</taxon>
        <taxon>Lactobacillales</taxon>
        <taxon>Lactobacillaceae</taxon>
        <taxon>Holzapfeliella</taxon>
    </lineage>
</organism>
<proteinExistence type="predicted"/>
<name>A0ABU8SJ08_9LACO</name>
<sequence>MRKFPNFKAIKGFYDRNLWTVDMVKVAVEKDYLTADEFKTITGQDYTTDQSQENNTEATEK</sequence>
<dbReference type="EMBL" id="JAWMWG010000006">
    <property type="protein sequence ID" value="MEJ6349020.1"/>
    <property type="molecule type" value="Genomic_DNA"/>
</dbReference>
<evidence type="ECO:0000313" key="1">
    <source>
        <dbReference type="EMBL" id="MEJ6349020.1"/>
    </source>
</evidence>
<evidence type="ECO:0000313" key="2">
    <source>
        <dbReference type="Proteomes" id="UP001377804"/>
    </source>
</evidence>
<dbReference type="RefSeq" id="WP_339970572.1">
    <property type="nucleotide sequence ID" value="NZ_JAWMWG010000006.1"/>
</dbReference>
<dbReference type="InterPro" id="IPR010022">
    <property type="entry name" value="XkdX"/>
</dbReference>